<gene>
    <name evidence="2" type="ORF">DMP08_11290</name>
</gene>
<dbReference type="AlphaFoldDB" id="A0A3N0AW62"/>
<dbReference type="OrthoDB" id="3174166at2"/>
<protein>
    <recommendedName>
        <fullName evidence="4">Zn-finger containing protein</fullName>
    </recommendedName>
</protein>
<evidence type="ECO:0000313" key="3">
    <source>
        <dbReference type="Proteomes" id="UP000278632"/>
    </source>
</evidence>
<dbReference type="RefSeq" id="WP_123192984.1">
    <property type="nucleotide sequence ID" value="NZ_QICD01000034.1"/>
</dbReference>
<reference evidence="3" key="1">
    <citation type="submission" date="2018-05" db="EMBL/GenBank/DDBJ databases">
        <title>Genome Sequencing of selected type strains of the family Eggerthellaceae.</title>
        <authorList>
            <person name="Danylec N."/>
            <person name="Stoll D.A."/>
            <person name="Doetsch A."/>
            <person name="Huch M."/>
        </authorList>
    </citation>
    <scope>NUCLEOTIDE SEQUENCE [LARGE SCALE GENOMIC DNA]</scope>
    <source>
        <strain evidence="3">DSM 16106</strain>
    </source>
</reference>
<dbReference type="EMBL" id="QICD01000034">
    <property type="protein sequence ID" value="RNL39107.1"/>
    <property type="molecule type" value="Genomic_DNA"/>
</dbReference>
<dbReference type="Proteomes" id="UP000278632">
    <property type="component" value="Unassembled WGS sequence"/>
</dbReference>
<evidence type="ECO:0000313" key="2">
    <source>
        <dbReference type="EMBL" id="RNL39107.1"/>
    </source>
</evidence>
<feature type="transmembrane region" description="Helical" evidence="1">
    <location>
        <begin position="29"/>
        <end position="61"/>
    </location>
</feature>
<keyword evidence="1" id="KW-0472">Membrane</keyword>
<accession>A0A3N0AW62</accession>
<sequence>MKSFLQDMTMNLTRWIQGRYGNDSLSNGLVALGVIALLLSIIPGLGAFSLLSFVCLAIAIFRSLSKNFARRRKENETYERVMKGPKRTYAMAKKAWANRATTRYFKCKGCGTALSVPRGEGTLRVVCPKCKKETRKS</sequence>
<keyword evidence="3" id="KW-1185">Reference proteome</keyword>
<name>A0A3N0AW62_9ACTN</name>
<proteinExistence type="predicted"/>
<evidence type="ECO:0008006" key="4">
    <source>
        <dbReference type="Google" id="ProtNLM"/>
    </source>
</evidence>
<comment type="caution">
    <text evidence="2">The sequence shown here is derived from an EMBL/GenBank/DDBJ whole genome shotgun (WGS) entry which is preliminary data.</text>
</comment>
<keyword evidence="1" id="KW-1133">Transmembrane helix</keyword>
<organism evidence="2 3">
    <name type="scientific">Paraeggerthella hongkongensis</name>
    <dbReference type="NCBI Taxonomy" id="230658"/>
    <lineage>
        <taxon>Bacteria</taxon>
        <taxon>Bacillati</taxon>
        <taxon>Actinomycetota</taxon>
        <taxon>Coriobacteriia</taxon>
        <taxon>Eggerthellales</taxon>
        <taxon>Eggerthellaceae</taxon>
        <taxon>Paraeggerthella</taxon>
    </lineage>
</organism>
<evidence type="ECO:0000256" key="1">
    <source>
        <dbReference type="SAM" id="Phobius"/>
    </source>
</evidence>
<keyword evidence="1" id="KW-0812">Transmembrane</keyword>